<keyword evidence="4 6" id="KW-0472">Membrane</keyword>
<evidence type="ECO:0000256" key="1">
    <source>
        <dbReference type="ARBA" id="ARBA00004141"/>
    </source>
</evidence>
<dbReference type="KEGG" id="dpp:DICPUDRAFT_74887"/>
<evidence type="ECO:0008006" key="9">
    <source>
        <dbReference type="Google" id="ProtNLM"/>
    </source>
</evidence>
<feature type="transmembrane region" description="Helical" evidence="6">
    <location>
        <begin position="428"/>
        <end position="448"/>
    </location>
</feature>
<dbReference type="FunCoup" id="F0Z912">
    <property type="interactions" value="490"/>
</dbReference>
<keyword evidence="8" id="KW-1185">Reference proteome</keyword>
<name>F0Z912_DICPU</name>
<dbReference type="OMA" id="LISCMTP"/>
<evidence type="ECO:0000256" key="4">
    <source>
        <dbReference type="ARBA" id="ARBA00023136"/>
    </source>
</evidence>
<feature type="compositionally biased region" description="Low complexity" evidence="5">
    <location>
        <begin position="223"/>
        <end position="265"/>
    </location>
</feature>
<dbReference type="eggNOG" id="ENOG502R9IA">
    <property type="taxonomic scope" value="Eukaryota"/>
</dbReference>
<evidence type="ECO:0000313" key="7">
    <source>
        <dbReference type="EMBL" id="EGC39580.1"/>
    </source>
</evidence>
<reference evidence="8" key="1">
    <citation type="journal article" date="2011" name="Genome Biol.">
        <title>Comparative genomics of the social amoebae Dictyostelium discoideum and Dictyostelium purpureum.</title>
        <authorList>
            <consortium name="US DOE Joint Genome Institute (JGI-PGF)"/>
            <person name="Sucgang R."/>
            <person name="Kuo A."/>
            <person name="Tian X."/>
            <person name="Salerno W."/>
            <person name="Parikh A."/>
            <person name="Feasley C.L."/>
            <person name="Dalin E."/>
            <person name="Tu H."/>
            <person name="Huang E."/>
            <person name="Barry K."/>
            <person name="Lindquist E."/>
            <person name="Shapiro H."/>
            <person name="Bruce D."/>
            <person name="Schmutz J."/>
            <person name="Salamov A."/>
            <person name="Fey P."/>
            <person name="Gaudet P."/>
            <person name="Anjard C."/>
            <person name="Babu M.M."/>
            <person name="Basu S."/>
            <person name="Bushmanova Y."/>
            <person name="van der Wel H."/>
            <person name="Katoh-Kurasawa M."/>
            <person name="Dinh C."/>
            <person name="Coutinho P.M."/>
            <person name="Saito T."/>
            <person name="Elias M."/>
            <person name="Schaap P."/>
            <person name="Kay R.R."/>
            <person name="Henrissat B."/>
            <person name="Eichinger L."/>
            <person name="Rivero F."/>
            <person name="Putnam N.H."/>
            <person name="West C.M."/>
            <person name="Loomis W.F."/>
            <person name="Chisholm R.L."/>
            <person name="Shaulsky G."/>
            <person name="Strassmann J.E."/>
            <person name="Queller D.C."/>
            <person name="Kuspa A."/>
            <person name="Grigoriev I.V."/>
        </authorList>
    </citation>
    <scope>NUCLEOTIDE SEQUENCE [LARGE SCALE GENOMIC DNA]</scope>
    <source>
        <strain evidence="8">QSDP1</strain>
    </source>
</reference>
<feature type="region of interest" description="Disordered" evidence="5">
    <location>
        <begin position="121"/>
        <end position="151"/>
    </location>
</feature>
<organism evidence="7 8">
    <name type="scientific">Dictyostelium purpureum</name>
    <name type="common">Slime mold</name>
    <dbReference type="NCBI Taxonomy" id="5786"/>
    <lineage>
        <taxon>Eukaryota</taxon>
        <taxon>Amoebozoa</taxon>
        <taxon>Evosea</taxon>
        <taxon>Eumycetozoa</taxon>
        <taxon>Dictyostelia</taxon>
        <taxon>Dictyosteliales</taxon>
        <taxon>Dictyosteliaceae</taxon>
        <taxon>Dictyostelium</taxon>
    </lineage>
</organism>
<dbReference type="GeneID" id="10509820"/>
<feature type="transmembrane region" description="Helical" evidence="6">
    <location>
        <begin position="156"/>
        <end position="175"/>
    </location>
</feature>
<dbReference type="STRING" id="5786.F0Z912"/>
<dbReference type="InterPro" id="IPR003689">
    <property type="entry name" value="ZIP"/>
</dbReference>
<feature type="transmembrane region" description="Helical" evidence="6">
    <location>
        <begin position="394"/>
        <end position="416"/>
    </location>
</feature>
<feature type="compositionally biased region" description="Basic and acidic residues" evidence="5">
    <location>
        <begin position="121"/>
        <end position="132"/>
    </location>
</feature>
<dbReference type="EMBL" id="GL870955">
    <property type="protein sequence ID" value="EGC39580.1"/>
    <property type="molecule type" value="Genomic_DNA"/>
</dbReference>
<dbReference type="InParanoid" id="F0Z912"/>
<keyword evidence="2 6" id="KW-0812">Transmembrane</keyword>
<dbReference type="PANTHER" id="PTHR11040">
    <property type="entry name" value="ZINC/IRON TRANSPORTER"/>
    <property type="match status" value="1"/>
</dbReference>
<comment type="subcellular location">
    <subcellularLocation>
        <location evidence="1">Membrane</location>
        <topology evidence="1">Multi-pass membrane protein</topology>
    </subcellularLocation>
</comment>
<dbReference type="Proteomes" id="UP000001064">
    <property type="component" value="Unassembled WGS sequence"/>
</dbReference>
<dbReference type="PANTHER" id="PTHR11040:SF198">
    <property type="entry name" value="METAL HOMEOSTASIS FACTOR ATX2"/>
    <property type="match status" value="1"/>
</dbReference>
<evidence type="ECO:0000313" key="8">
    <source>
        <dbReference type="Proteomes" id="UP000001064"/>
    </source>
</evidence>
<dbReference type="GO" id="GO:0016020">
    <property type="term" value="C:membrane"/>
    <property type="evidence" value="ECO:0000318"/>
    <property type="project" value="GO_Central"/>
</dbReference>
<feature type="transmembrane region" description="Helical" evidence="6">
    <location>
        <begin position="6"/>
        <end position="26"/>
    </location>
</feature>
<keyword evidence="3 6" id="KW-1133">Transmembrane helix</keyword>
<evidence type="ECO:0000256" key="6">
    <source>
        <dbReference type="SAM" id="Phobius"/>
    </source>
</evidence>
<dbReference type="VEuPathDB" id="AmoebaDB:DICPUDRAFT_74887"/>
<evidence type="ECO:0000256" key="3">
    <source>
        <dbReference type="ARBA" id="ARBA00022989"/>
    </source>
</evidence>
<dbReference type="GO" id="GO:0005385">
    <property type="term" value="F:zinc ion transmembrane transporter activity"/>
    <property type="evidence" value="ECO:0000318"/>
    <property type="project" value="GO_Central"/>
</dbReference>
<dbReference type="GO" id="GO:0071577">
    <property type="term" value="P:zinc ion transmembrane transport"/>
    <property type="evidence" value="ECO:0000318"/>
    <property type="project" value="GO_Central"/>
</dbReference>
<feature type="region of interest" description="Disordered" evidence="5">
    <location>
        <begin position="206"/>
        <end position="272"/>
    </location>
</feature>
<dbReference type="OrthoDB" id="19859at2759"/>
<feature type="transmembrane region" description="Helical" evidence="6">
    <location>
        <begin position="38"/>
        <end position="56"/>
    </location>
</feature>
<accession>F0Z912</accession>
<dbReference type="Pfam" id="PF02535">
    <property type="entry name" value="Zip"/>
    <property type="match status" value="2"/>
</dbReference>
<sequence length="449" mass="48624">MGSIFAYSLLAGLAPLISSSVPFFLFRNRNINANVFHILLCVSAGLLFAVATLELVPESIDLALRSLSDENNSNNSKNNNNNNNLATSQSFTNTHHLNKIMEIDFEENEYQIKKENQLYDQHDDHNDHKGEDGQDDEHDQDEHDHEDEEKKNKFKIPMYGLGFGFLILIVIESLFSGHEGGGHSHSHLPVSHGDDDHHHEYELLEKGNVNIKDQEDEEDSGKNKSSSDNSIDIESADGGKAGSGSKNRNVNNGGSNSPSNNNSNGIHISKSEGDIKGIGEANNSGSKSKLTITTFIALSIHSFVDGVVISSAFSSSQHVGARVALAIVIHKIPDGLVLSSIILSQKKFLSPIGGGNQRLFSNPLFYFLLISCMTPLGAFISSAIFGGLSISSGSFVLGFGAGTFLYITSSAILPEILSSQTVKKSTSLFAILLGYLLFIFLDSTFHGAH</sequence>
<dbReference type="AlphaFoldDB" id="F0Z912"/>
<evidence type="ECO:0000256" key="5">
    <source>
        <dbReference type="SAM" id="MobiDB-lite"/>
    </source>
</evidence>
<feature type="compositionally biased region" description="Basic and acidic residues" evidence="5">
    <location>
        <begin position="140"/>
        <end position="151"/>
    </location>
</feature>
<proteinExistence type="predicted"/>
<dbReference type="RefSeq" id="XP_003283915.1">
    <property type="nucleotide sequence ID" value="XM_003283867.1"/>
</dbReference>
<feature type="transmembrane region" description="Helical" evidence="6">
    <location>
        <begin position="364"/>
        <end position="388"/>
    </location>
</feature>
<protein>
    <recommendedName>
        <fullName evidence="9">Zinc/iron permease</fullName>
    </recommendedName>
</protein>
<gene>
    <name evidence="7" type="ORF">DICPUDRAFT_74887</name>
</gene>
<evidence type="ECO:0000256" key="2">
    <source>
        <dbReference type="ARBA" id="ARBA00022692"/>
    </source>
</evidence>